<dbReference type="Proteomes" id="UP000838878">
    <property type="component" value="Chromosome 2"/>
</dbReference>
<feature type="domain" description="Wolframin OB-fold" evidence="3">
    <location>
        <begin position="463"/>
        <end position="586"/>
    </location>
</feature>
<dbReference type="EMBL" id="OV170222">
    <property type="protein sequence ID" value="CAH0721148.1"/>
    <property type="molecule type" value="Genomic_DNA"/>
</dbReference>
<proteinExistence type="predicted"/>
<feature type="transmembrane region" description="Helical" evidence="2">
    <location>
        <begin position="302"/>
        <end position="322"/>
    </location>
</feature>
<evidence type="ECO:0000259" key="4">
    <source>
        <dbReference type="Pfam" id="PF19914"/>
    </source>
</evidence>
<dbReference type="GO" id="GO:0005789">
    <property type="term" value="C:endoplasmic reticulum membrane"/>
    <property type="evidence" value="ECO:0007669"/>
    <property type="project" value="TreeGrafter"/>
</dbReference>
<protein>
    <recommendedName>
        <fullName evidence="8">Wolframin</fullName>
    </recommendedName>
</protein>
<feature type="domain" description="Wolframin EF-hand" evidence="4">
    <location>
        <begin position="110"/>
        <end position="223"/>
    </location>
</feature>
<dbReference type="InterPro" id="IPR045461">
    <property type="entry name" value="Wolframin_OB_fold"/>
</dbReference>
<evidence type="ECO:0000313" key="6">
    <source>
        <dbReference type="EMBL" id="CAH0721148.1"/>
    </source>
</evidence>
<dbReference type="Pfam" id="PF19913">
    <property type="entry name" value="WCOB"/>
    <property type="match status" value="1"/>
</dbReference>
<dbReference type="OrthoDB" id="5865303at2759"/>
<evidence type="ECO:0000313" key="7">
    <source>
        <dbReference type="Proteomes" id="UP000838878"/>
    </source>
</evidence>
<keyword evidence="2" id="KW-0472">Membrane</keyword>
<sequence>MPSGRKRWNLHDGPQGSLKRLRNQLAEDGCAESQVVLAKQLLEEKCELEADKISNFKQALEWLICATEQAHPEARRMLRRCIRSGVIDEDSAPIVRAKSCLTASRQETVARKAARDLFASLSNGEQYITTAQLERRIREICSTTLRKDPDDDSIDDDSPEEEQVLDGENALEPSQLQAGDHLHSNGTIRTQDLEDDYPDRCARNEEIRNLTVDNLVSAAVHYCQGELPLVSHELTLTDPNIKALDHIPILNQAFLHPLLFIQYVTLSKLFYSLTVLIGLTVGLLVTCLLAKSDATKKFVTPIQLAIGFITLLYTSNEFIAHIKDDGMPSSLIQFMGDEKPIKNLLKNEYISDYEEIYHISWEDYYNQCNIPSWSDNNMASTQIKCSILDNVNINWEGYVKEVKLRSVRNQWSLIVSWLPSILSEYVKCYYGEAITCESVLEDCGFVTSVARQSGKSCHLNNLNEYTSEVIVNMEANGGLLKRHTEITLIYEHFFTNFTRLLRRDDKISFKGILSNEPGTYNIGHKDLMIKGYAINCLECKVARGSISSKSPTMSKLSELCRTIVNDCVVSAKYILNFLLNPIIIFK</sequence>
<dbReference type="GO" id="GO:0055074">
    <property type="term" value="P:calcium ion homeostasis"/>
    <property type="evidence" value="ECO:0007669"/>
    <property type="project" value="TreeGrafter"/>
</dbReference>
<evidence type="ECO:0000256" key="2">
    <source>
        <dbReference type="SAM" id="Phobius"/>
    </source>
</evidence>
<dbReference type="PRINTS" id="PR02060">
    <property type="entry name" value="WOLFFAMILY"/>
</dbReference>
<dbReference type="Pfam" id="PF19914">
    <property type="entry name" value="WEF-hand"/>
    <property type="match status" value="1"/>
</dbReference>
<name>A0A8J9VGC2_9NEOP</name>
<dbReference type="InterPro" id="IPR045400">
    <property type="entry name" value="Wolframin_Cys-rich"/>
</dbReference>
<dbReference type="AlphaFoldDB" id="A0A8J9VGC2"/>
<feature type="domain" description="Wolframin cysteine-rich" evidence="5">
    <location>
        <begin position="361"/>
        <end position="461"/>
    </location>
</feature>
<evidence type="ECO:0000256" key="1">
    <source>
        <dbReference type="SAM" id="MobiDB-lite"/>
    </source>
</evidence>
<feature type="region of interest" description="Disordered" evidence="1">
    <location>
        <begin position="146"/>
        <end position="166"/>
    </location>
</feature>
<feature type="compositionally biased region" description="Acidic residues" evidence="1">
    <location>
        <begin position="150"/>
        <end position="165"/>
    </location>
</feature>
<dbReference type="PANTHER" id="PTHR13098">
    <property type="entry name" value="WOLFRAMIN"/>
    <property type="match status" value="1"/>
</dbReference>
<keyword evidence="7" id="KW-1185">Reference proteome</keyword>
<feature type="transmembrane region" description="Helical" evidence="2">
    <location>
        <begin position="269"/>
        <end position="290"/>
    </location>
</feature>
<organism evidence="6 7">
    <name type="scientific">Brenthis ino</name>
    <name type="common">lesser marbled fritillary</name>
    <dbReference type="NCBI Taxonomy" id="405034"/>
    <lineage>
        <taxon>Eukaryota</taxon>
        <taxon>Metazoa</taxon>
        <taxon>Ecdysozoa</taxon>
        <taxon>Arthropoda</taxon>
        <taxon>Hexapoda</taxon>
        <taxon>Insecta</taxon>
        <taxon>Pterygota</taxon>
        <taxon>Neoptera</taxon>
        <taxon>Endopterygota</taxon>
        <taxon>Lepidoptera</taxon>
        <taxon>Glossata</taxon>
        <taxon>Ditrysia</taxon>
        <taxon>Papilionoidea</taxon>
        <taxon>Nymphalidae</taxon>
        <taxon>Heliconiinae</taxon>
        <taxon>Argynnini</taxon>
        <taxon>Brenthis</taxon>
    </lineage>
</organism>
<accession>A0A8J9VGC2</accession>
<evidence type="ECO:0000259" key="5">
    <source>
        <dbReference type="Pfam" id="PF20053"/>
    </source>
</evidence>
<dbReference type="Pfam" id="PF20053">
    <property type="entry name" value="WC-rich"/>
    <property type="match status" value="1"/>
</dbReference>
<dbReference type="GO" id="GO:0030968">
    <property type="term" value="P:endoplasmic reticulum unfolded protein response"/>
    <property type="evidence" value="ECO:0007669"/>
    <property type="project" value="TreeGrafter"/>
</dbReference>
<keyword evidence="2" id="KW-0812">Transmembrane</keyword>
<keyword evidence="2" id="KW-1133">Transmembrane helix</keyword>
<dbReference type="PANTHER" id="PTHR13098:SF3">
    <property type="entry name" value="WOLFRAMIN"/>
    <property type="match status" value="1"/>
</dbReference>
<gene>
    <name evidence="6" type="ORF">BINO364_LOCUS7287</name>
</gene>
<reference evidence="6" key="1">
    <citation type="submission" date="2021-12" db="EMBL/GenBank/DDBJ databases">
        <authorList>
            <person name="Martin H S."/>
        </authorList>
    </citation>
    <scope>NUCLEOTIDE SEQUENCE</scope>
</reference>
<dbReference type="InterPro" id="IPR045460">
    <property type="entry name" value="Wolframin_EF-hand"/>
</dbReference>
<feature type="non-terminal residue" evidence="6">
    <location>
        <position position="586"/>
    </location>
</feature>
<dbReference type="InterPro" id="IPR026209">
    <property type="entry name" value="Wolframin_fam"/>
</dbReference>
<evidence type="ECO:0000259" key="3">
    <source>
        <dbReference type="Pfam" id="PF19913"/>
    </source>
</evidence>
<evidence type="ECO:0008006" key="8">
    <source>
        <dbReference type="Google" id="ProtNLM"/>
    </source>
</evidence>